<dbReference type="InterPro" id="IPR016040">
    <property type="entry name" value="NAD(P)-bd_dom"/>
</dbReference>
<evidence type="ECO:0000313" key="3">
    <source>
        <dbReference type="Proteomes" id="UP000198860"/>
    </source>
</evidence>
<dbReference type="InterPro" id="IPR051606">
    <property type="entry name" value="Polyketide_Oxido-like"/>
</dbReference>
<keyword evidence="3" id="KW-1185">Reference proteome</keyword>
<proteinExistence type="predicted"/>
<protein>
    <submittedName>
        <fullName evidence="2">Putative NADH-flavin reductase</fullName>
    </submittedName>
</protein>
<sequence>MKLALFGGTGRVGSEIVRLALDDEVEVKALVRDEKRAMEIIPGAEFVIGDAKNEEDVKKTIANCDAVISALNTDKTDTLTKSVPLIIKAMKEEEIKRIVTIGTAGILNSRFEKEKYRYQSNESKRKKTFAAEEHVKVYEALQESKLDWTIICPTYLPDGERYGNIRSERDLLPEDGKKITVADTALFAYQELHNNAFLYHRVGICY</sequence>
<name>A0A1H0R6S2_HALAD</name>
<gene>
    <name evidence="2" type="ORF">SAMN05421677_11483</name>
</gene>
<dbReference type="Proteomes" id="UP000198860">
    <property type="component" value="Unassembled WGS sequence"/>
</dbReference>
<dbReference type="GO" id="GO:0016620">
    <property type="term" value="F:oxidoreductase activity, acting on the aldehyde or oxo group of donors, NAD or NADP as acceptor"/>
    <property type="evidence" value="ECO:0007669"/>
    <property type="project" value="InterPro"/>
</dbReference>
<dbReference type="PANTHER" id="PTHR43355">
    <property type="entry name" value="FLAVIN REDUCTASE (NADPH)"/>
    <property type="match status" value="1"/>
</dbReference>
<dbReference type="EMBL" id="FNIZ01000014">
    <property type="protein sequence ID" value="SDP24839.1"/>
    <property type="molecule type" value="Genomic_DNA"/>
</dbReference>
<dbReference type="Gene3D" id="3.40.50.720">
    <property type="entry name" value="NAD(P)-binding Rossmann-like Domain"/>
    <property type="match status" value="1"/>
</dbReference>
<dbReference type="InterPro" id="IPR036291">
    <property type="entry name" value="NAD(P)-bd_dom_sf"/>
</dbReference>
<dbReference type="RefSeq" id="WP_089653210.1">
    <property type="nucleotide sequence ID" value="NZ_FNIZ01000014.1"/>
</dbReference>
<feature type="domain" description="Semialdehyde dehydrogenase NAD-binding" evidence="1">
    <location>
        <begin position="2"/>
        <end position="98"/>
    </location>
</feature>
<evidence type="ECO:0000259" key="1">
    <source>
        <dbReference type="SMART" id="SM00859"/>
    </source>
</evidence>
<dbReference type="CDD" id="cd05244">
    <property type="entry name" value="BVR-B_like_SDR_a"/>
    <property type="match status" value="1"/>
</dbReference>
<dbReference type="PANTHER" id="PTHR43355:SF2">
    <property type="entry name" value="FLAVIN REDUCTASE (NADPH)"/>
    <property type="match status" value="1"/>
</dbReference>
<organism evidence="2 3">
    <name type="scientific">Halobacillus aidingensis</name>
    <dbReference type="NCBI Taxonomy" id="240303"/>
    <lineage>
        <taxon>Bacteria</taxon>
        <taxon>Bacillati</taxon>
        <taxon>Bacillota</taxon>
        <taxon>Bacilli</taxon>
        <taxon>Bacillales</taxon>
        <taxon>Bacillaceae</taxon>
        <taxon>Halobacillus</taxon>
    </lineage>
</organism>
<dbReference type="InterPro" id="IPR000534">
    <property type="entry name" value="Semialdehyde_DH_NAD-bd"/>
</dbReference>
<dbReference type="Pfam" id="PF13460">
    <property type="entry name" value="NAD_binding_10"/>
    <property type="match status" value="1"/>
</dbReference>
<reference evidence="3" key="1">
    <citation type="submission" date="2016-10" db="EMBL/GenBank/DDBJ databases">
        <authorList>
            <person name="Varghese N."/>
            <person name="Submissions S."/>
        </authorList>
    </citation>
    <scope>NUCLEOTIDE SEQUENCE [LARGE SCALE GENOMIC DNA]</scope>
    <source>
        <strain evidence="3">CGMCC 1.3703</strain>
    </source>
</reference>
<accession>A0A1H0R6S2</accession>
<dbReference type="GO" id="GO:0016646">
    <property type="term" value="F:oxidoreductase activity, acting on the CH-NH group of donors, NAD or NADP as acceptor"/>
    <property type="evidence" value="ECO:0007669"/>
    <property type="project" value="TreeGrafter"/>
</dbReference>
<dbReference type="OrthoDB" id="9785372at2"/>
<dbReference type="AlphaFoldDB" id="A0A1H0R6S2"/>
<evidence type="ECO:0000313" key="2">
    <source>
        <dbReference type="EMBL" id="SDP24839.1"/>
    </source>
</evidence>
<dbReference type="SUPFAM" id="SSF51735">
    <property type="entry name" value="NAD(P)-binding Rossmann-fold domains"/>
    <property type="match status" value="1"/>
</dbReference>
<dbReference type="SMART" id="SM00859">
    <property type="entry name" value="Semialdhyde_dh"/>
    <property type="match status" value="1"/>
</dbReference>
<dbReference type="GO" id="GO:0051287">
    <property type="term" value="F:NAD binding"/>
    <property type="evidence" value="ECO:0007669"/>
    <property type="project" value="InterPro"/>
</dbReference>
<dbReference type="STRING" id="240303.SAMN05421677_11483"/>